<sequence length="70" mass="8227">MTLSTYTLNFEFCLFRIVADGTSVNTAITTDYEMLTIPDTDFQEVSDIIIKDIKKVMNKYRTKYQFQINE</sequence>
<accession>A0A0F9MB09</accession>
<comment type="caution">
    <text evidence="1">The sequence shown here is derived from an EMBL/GenBank/DDBJ whole genome shotgun (WGS) entry which is preliminary data.</text>
</comment>
<reference evidence="1" key="1">
    <citation type="journal article" date="2015" name="Nature">
        <title>Complex archaea that bridge the gap between prokaryotes and eukaryotes.</title>
        <authorList>
            <person name="Spang A."/>
            <person name="Saw J.H."/>
            <person name="Jorgensen S.L."/>
            <person name="Zaremba-Niedzwiedzka K."/>
            <person name="Martijn J."/>
            <person name="Lind A.E."/>
            <person name="van Eijk R."/>
            <person name="Schleper C."/>
            <person name="Guy L."/>
            <person name="Ettema T.J."/>
        </authorList>
    </citation>
    <scope>NUCLEOTIDE SEQUENCE</scope>
</reference>
<proteinExistence type="predicted"/>
<organism evidence="1">
    <name type="scientific">marine sediment metagenome</name>
    <dbReference type="NCBI Taxonomy" id="412755"/>
    <lineage>
        <taxon>unclassified sequences</taxon>
        <taxon>metagenomes</taxon>
        <taxon>ecological metagenomes</taxon>
    </lineage>
</organism>
<dbReference type="AlphaFoldDB" id="A0A0F9MB09"/>
<protein>
    <submittedName>
        <fullName evidence="1">Uncharacterized protein</fullName>
    </submittedName>
</protein>
<dbReference type="EMBL" id="LAZR01005866">
    <property type="protein sequence ID" value="KKM96546.1"/>
    <property type="molecule type" value="Genomic_DNA"/>
</dbReference>
<name>A0A0F9MB09_9ZZZZ</name>
<gene>
    <name evidence="1" type="ORF">LCGC14_1176920</name>
</gene>
<evidence type="ECO:0000313" key="1">
    <source>
        <dbReference type="EMBL" id="KKM96546.1"/>
    </source>
</evidence>